<feature type="chain" id="PRO_5032920323" description="Amidohydrolase-related domain-containing protein" evidence="3">
    <location>
        <begin position="25"/>
        <end position="466"/>
    </location>
</feature>
<dbReference type="GO" id="GO:0016810">
    <property type="term" value="F:hydrolase activity, acting on carbon-nitrogen (but not peptide) bonds"/>
    <property type="evidence" value="ECO:0007669"/>
    <property type="project" value="InterPro"/>
</dbReference>
<accession>A0A833J3Q9</accession>
<feature type="domain" description="Amidohydrolase-related" evidence="4">
    <location>
        <begin position="85"/>
        <end position="436"/>
    </location>
</feature>
<gene>
    <name evidence="5" type="ORF">F8B43_3933</name>
</gene>
<sequence>MAMRRRDLGKAMCGAVLASASTHAAADAPPGDTTLIRGGYVMTMEAARGDLPEADILVRDGRIAEIGHGLPAPAGADIVEAAGTVVLPGFVDAHTHGSISQMRGLYGNTPETAFFSVTSRLSAHYTPEDTYLGMLLSAVESAASGITTTADFFDNVRDRAHAEAGLKALRDAPIRARLLYGMKSKTTADPIDLAQVEEWQRGWEEHPAGGRLSLGLAWRLPQALDDAQAWAVKDREWEIARRLGLPIQVHVSGTVPGRAEAMFDALIARRMLRPGLQVIHATDARDDQIAALEEAGSGLVVTPLTEHRVGYGLTRIDRFAGIRRLGFGIDGSALAGFTDMFALMRLAALTQAGSARNEQAVSPRRLLELATVGGARALGLDATTGSLVPGRAADLQIVRLDAWNLAGFDGGDPSALLVYSARPEDVTAVMVAGRFVKRDGHLTSYNVAALHNQARQSIRNIRRRAR</sequence>
<dbReference type="Gene3D" id="2.30.40.10">
    <property type="entry name" value="Urease, subunit C, domain 1"/>
    <property type="match status" value="1"/>
</dbReference>
<dbReference type="EMBL" id="WEKV01000014">
    <property type="protein sequence ID" value="KAB7784010.1"/>
    <property type="molecule type" value="Genomic_DNA"/>
</dbReference>
<dbReference type="InterPro" id="IPR011059">
    <property type="entry name" value="Metal-dep_hydrolase_composite"/>
</dbReference>
<dbReference type="Pfam" id="PF01979">
    <property type="entry name" value="Amidohydro_1"/>
    <property type="match status" value="1"/>
</dbReference>
<name>A0A833J3Q9_9HYPH</name>
<evidence type="ECO:0000256" key="3">
    <source>
        <dbReference type="SAM" id="SignalP"/>
    </source>
</evidence>
<feature type="signal peptide" evidence="3">
    <location>
        <begin position="1"/>
        <end position="24"/>
    </location>
</feature>
<dbReference type="SUPFAM" id="SSF51338">
    <property type="entry name" value="Composite domain of metallo-dependent hydrolases"/>
    <property type="match status" value="1"/>
</dbReference>
<dbReference type="InterPro" id="IPR032466">
    <property type="entry name" value="Metal_Hydrolase"/>
</dbReference>
<evidence type="ECO:0000259" key="4">
    <source>
        <dbReference type="Pfam" id="PF01979"/>
    </source>
</evidence>
<dbReference type="InterPro" id="IPR006680">
    <property type="entry name" value="Amidohydro-rel"/>
</dbReference>
<dbReference type="SUPFAM" id="SSF51556">
    <property type="entry name" value="Metallo-dependent hydrolases"/>
    <property type="match status" value="1"/>
</dbReference>
<organism evidence="5 6">
    <name type="scientific">Methylorubrum populi</name>
    <dbReference type="NCBI Taxonomy" id="223967"/>
    <lineage>
        <taxon>Bacteria</taxon>
        <taxon>Pseudomonadati</taxon>
        <taxon>Pseudomonadota</taxon>
        <taxon>Alphaproteobacteria</taxon>
        <taxon>Hyphomicrobiales</taxon>
        <taxon>Methylobacteriaceae</taxon>
        <taxon>Methylorubrum</taxon>
    </lineage>
</organism>
<keyword evidence="3" id="KW-0732">Signal</keyword>
<proteinExistence type="inferred from homology"/>
<dbReference type="Proteomes" id="UP000469949">
    <property type="component" value="Unassembled WGS sequence"/>
</dbReference>
<dbReference type="PANTHER" id="PTHR43794:SF11">
    <property type="entry name" value="AMIDOHYDROLASE-RELATED DOMAIN-CONTAINING PROTEIN"/>
    <property type="match status" value="1"/>
</dbReference>
<evidence type="ECO:0000313" key="6">
    <source>
        <dbReference type="Proteomes" id="UP000469949"/>
    </source>
</evidence>
<dbReference type="InterPro" id="IPR050287">
    <property type="entry name" value="MTA/SAH_deaminase"/>
</dbReference>
<comment type="caution">
    <text evidence="5">The sequence shown here is derived from an EMBL/GenBank/DDBJ whole genome shotgun (WGS) entry which is preliminary data.</text>
</comment>
<reference evidence="5 6" key="1">
    <citation type="submission" date="2019-10" db="EMBL/GenBank/DDBJ databases">
        <title>Draft Genome Sequence of the Caffeine Degrading Methylotroph Methylorubrum populi PINKEL.</title>
        <authorList>
            <person name="Dawson S.C."/>
            <person name="Zhang X."/>
            <person name="Wright M.E."/>
            <person name="Sharma G."/>
            <person name="Langner J.T."/>
            <person name="Ditty J.L."/>
            <person name="Subuyuj G.A."/>
        </authorList>
    </citation>
    <scope>NUCLEOTIDE SEQUENCE [LARGE SCALE GENOMIC DNA]</scope>
    <source>
        <strain evidence="5 6">Pinkel</strain>
    </source>
</reference>
<keyword evidence="2" id="KW-0378">Hydrolase</keyword>
<comment type="similarity">
    <text evidence="1">Belongs to the metallo-dependent hydrolases superfamily. ATZ/TRZ family.</text>
</comment>
<protein>
    <recommendedName>
        <fullName evidence="4">Amidohydrolase-related domain-containing protein</fullName>
    </recommendedName>
</protein>
<evidence type="ECO:0000256" key="1">
    <source>
        <dbReference type="ARBA" id="ARBA00006745"/>
    </source>
</evidence>
<evidence type="ECO:0000256" key="2">
    <source>
        <dbReference type="ARBA" id="ARBA00022801"/>
    </source>
</evidence>
<dbReference type="AlphaFoldDB" id="A0A833J3Q9"/>
<dbReference type="Gene3D" id="3.20.20.140">
    <property type="entry name" value="Metal-dependent hydrolases"/>
    <property type="match status" value="1"/>
</dbReference>
<evidence type="ECO:0000313" key="5">
    <source>
        <dbReference type="EMBL" id="KAB7784010.1"/>
    </source>
</evidence>
<dbReference type="PANTHER" id="PTHR43794">
    <property type="entry name" value="AMINOHYDROLASE SSNA-RELATED"/>
    <property type="match status" value="1"/>
</dbReference>